<dbReference type="CDD" id="cd04488">
    <property type="entry name" value="RecG_wedge_OBF"/>
    <property type="match status" value="1"/>
</dbReference>
<gene>
    <name evidence="19" type="primary">recG</name>
    <name evidence="19" type="ORF">ACFOSU_01985</name>
</gene>
<evidence type="ECO:0000256" key="10">
    <source>
        <dbReference type="ARBA" id="ARBA00023204"/>
    </source>
</evidence>
<evidence type="ECO:0000256" key="12">
    <source>
        <dbReference type="ARBA" id="ARBA00034617"/>
    </source>
</evidence>
<evidence type="ECO:0000256" key="1">
    <source>
        <dbReference type="ARBA" id="ARBA00007504"/>
    </source>
</evidence>
<dbReference type="NCBIfam" id="NF008163">
    <property type="entry name" value="PRK10917.1-1"/>
    <property type="match status" value="1"/>
</dbReference>
<feature type="domain" description="Helicase ATP-binding" evidence="17">
    <location>
        <begin position="307"/>
        <end position="470"/>
    </location>
</feature>
<evidence type="ECO:0000256" key="15">
    <source>
        <dbReference type="RuleBase" id="RU363016"/>
    </source>
</evidence>
<dbReference type="GO" id="GO:0016787">
    <property type="term" value="F:hydrolase activity"/>
    <property type="evidence" value="ECO:0007669"/>
    <property type="project" value="UniProtKB-KW"/>
</dbReference>
<comment type="catalytic activity">
    <reaction evidence="14 15">
        <text>ATP + H2O = ADP + phosphate + H(+)</text>
        <dbReference type="Rhea" id="RHEA:13065"/>
        <dbReference type="ChEBI" id="CHEBI:15377"/>
        <dbReference type="ChEBI" id="CHEBI:15378"/>
        <dbReference type="ChEBI" id="CHEBI:30616"/>
        <dbReference type="ChEBI" id="CHEBI:43474"/>
        <dbReference type="ChEBI" id="CHEBI:456216"/>
        <dbReference type="EC" id="5.6.2.4"/>
    </reaction>
</comment>
<dbReference type="PROSITE" id="PS51194">
    <property type="entry name" value="HELICASE_CTER"/>
    <property type="match status" value="1"/>
</dbReference>
<dbReference type="NCBIfam" id="TIGR00643">
    <property type="entry name" value="recG"/>
    <property type="match status" value="1"/>
</dbReference>
<dbReference type="SUPFAM" id="SSF50249">
    <property type="entry name" value="Nucleic acid-binding proteins"/>
    <property type="match status" value="1"/>
</dbReference>
<keyword evidence="6 15" id="KW-0347">Helicase</keyword>
<dbReference type="InterPro" id="IPR033454">
    <property type="entry name" value="RecG_wedge"/>
</dbReference>
<dbReference type="SMART" id="SM00487">
    <property type="entry name" value="DEXDc"/>
    <property type="match status" value="1"/>
</dbReference>
<dbReference type="PANTHER" id="PTHR47964:SF1">
    <property type="entry name" value="ATP-DEPENDENT DNA HELICASE HOMOLOG RECG, CHLOROPLASTIC"/>
    <property type="match status" value="1"/>
</dbReference>
<dbReference type="NCBIfam" id="NF008168">
    <property type="entry name" value="PRK10917.2-2"/>
    <property type="match status" value="1"/>
</dbReference>
<evidence type="ECO:0000256" key="11">
    <source>
        <dbReference type="ARBA" id="ARBA00023235"/>
    </source>
</evidence>
<evidence type="ECO:0000259" key="17">
    <source>
        <dbReference type="PROSITE" id="PS51192"/>
    </source>
</evidence>
<dbReference type="InterPro" id="IPR001650">
    <property type="entry name" value="Helicase_C-like"/>
</dbReference>
<dbReference type="GO" id="GO:0003678">
    <property type="term" value="F:DNA helicase activity"/>
    <property type="evidence" value="ECO:0007669"/>
    <property type="project" value="UniProtKB-EC"/>
</dbReference>
<dbReference type="InterPro" id="IPR012340">
    <property type="entry name" value="NA-bd_OB-fold"/>
</dbReference>
<keyword evidence="7 15" id="KW-0067">ATP-binding</keyword>
<evidence type="ECO:0000256" key="6">
    <source>
        <dbReference type="ARBA" id="ARBA00022806"/>
    </source>
</evidence>
<evidence type="ECO:0000256" key="5">
    <source>
        <dbReference type="ARBA" id="ARBA00022801"/>
    </source>
</evidence>
<dbReference type="PANTHER" id="PTHR47964">
    <property type="entry name" value="ATP-DEPENDENT DNA HELICASE HOMOLOG RECG, CHLOROPLASTIC"/>
    <property type="match status" value="1"/>
</dbReference>
<reference evidence="20" key="1">
    <citation type="journal article" date="2019" name="Int. J. Syst. Evol. Microbiol.">
        <title>The Global Catalogue of Microorganisms (GCM) 10K type strain sequencing project: providing services to taxonomists for standard genome sequencing and annotation.</title>
        <authorList>
            <consortium name="The Broad Institute Genomics Platform"/>
            <consortium name="The Broad Institute Genome Sequencing Center for Infectious Disease"/>
            <person name="Wu L."/>
            <person name="Ma J."/>
        </authorList>
    </citation>
    <scope>NUCLEOTIDE SEQUENCE [LARGE SCALE GENOMIC DNA]</scope>
    <source>
        <strain evidence="20">KCTC 52640</strain>
    </source>
</reference>
<evidence type="ECO:0000256" key="14">
    <source>
        <dbReference type="ARBA" id="ARBA00048988"/>
    </source>
</evidence>
<keyword evidence="10 15" id="KW-0234">DNA repair</keyword>
<evidence type="ECO:0000256" key="13">
    <source>
        <dbReference type="ARBA" id="ARBA00034808"/>
    </source>
</evidence>
<evidence type="ECO:0000259" key="18">
    <source>
        <dbReference type="PROSITE" id="PS51194"/>
    </source>
</evidence>
<dbReference type="EC" id="5.6.2.4" evidence="13 15"/>
<dbReference type="RefSeq" id="WP_380685924.1">
    <property type="nucleotide sequence ID" value="NZ_JBHRSS010000001.1"/>
</dbReference>
<keyword evidence="4 15" id="KW-0227">DNA damage</keyword>
<dbReference type="InterPro" id="IPR045562">
    <property type="entry name" value="RecG_dom3_C"/>
</dbReference>
<keyword evidence="11" id="KW-0413">Isomerase</keyword>
<evidence type="ECO:0000256" key="16">
    <source>
        <dbReference type="SAM" id="MobiDB-lite"/>
    </source>
</evidence>
<dbReference type="InterPro" id="IPR027417">
    <property type="entry name" value="P-loop_NTPase"/>
</dbReference>
<sequence>MPSSSSGRRAGAAPAAPRALRAGDPCSRLSGVGPKLVDKLAGLGIERIGDVLLHRPLRYEDRSRITPVAELPWQSGPALAVVRVEASEVRHGRRRSLLVTASDGAARLWLRFFHFAPSQQAQMSAGTWLRIFGEPRPGVYGVEMVHPEYQVVADAAAGQAITPELRAVYPTTSGVTQPRLRDMVDQALAQLQRPEFWPPALPADLEREIAGKTGPISAQQALHTIHRPTPNDDLGALIEGNHPAVTRLAFEELLGHQLGLRSRRRQIKTERAPALGDAGRGLAPLFEQLGFAPTNAQRRVIGEILADMAASAPMLRLIQGDVGSGKTVVAAAAVLTTVENGWQAAFMAPTELLAEQHYTSLAGWLEPLGLTVWLITGKRKRDDAQLAAIEAGTPGVAIGTHALFQDALTFGRLGLCVIDEQHRFGVNQRLALRNKVARRGFTAHQLIMTATPIPRTLAMSAYADLDTSVIDELPPGRTPVVTVAVPNTRRDEVVERIGRAVAAGRQVYWVCTLIETSDKLEAQAAEAAAEALSVALPGVRVTLAHGRMRAADKQGAMAAFKSGEIDVLVATTVIEVGVDVPNASLMIIENAERLGLAQLHQLRGRVGRGRVESHCVLLYQPPLSDTARRRLSVLRETGDGFAIARADLELRGPGEVLGTRQTGAATFRIADLMRDGDWVERALTVADDVLAYHPREAEILIERWASAGGAYARV</sequence>
<comment type="function">
    <text evidence="15">Plays a critical role in recombination and DNA repair. Helps process Holliday junction intermediates to mature products by catalyzing branch migration. Has replication fork regression activity, unwinds stalled or blocked replication forks to make a HJ that can be resolved. Has a DNA unwinding activity characteristic of a DNA helicase with 3'-5' polarity.</text>
</comment>
<keyword evidence="5 15" id="KW-0378">Hydrolase</keyword>
<evidence type="ECO:0000313" key="19">
    <source>
        <dbReference type="EMBL" id="MFC3102655.1"/>
    </source>
</evidence>
<dbReference type="CDD" id="cd17992">
    <property type="entry name" value="DEXHc_RecG"/>
    <property type="match status" value="1"/>
</dbReference>
<evidence type="ECO:0000256" key="3">
    <source>
        <dbReference type="ARBA" id="ARBA00022741"/>
    </source>
</evidence>
<evidence type="ECO:0000256" key="7">
    <source>
        <dbReference type="ARBA" id="ARBA00022840"/>
    </source>
</evidence>
<comment type="similarity">
    <text evidence="1 15">Belongs to the helicase family. RecG subfamily.</text>
</comment>
<dbReference type="InterPro" id="IPR047112">
    <property type="entry name" value="RecG/Mfd"/>
</dbReference>
<evidence type="ECO:0000256" key="8">
    <source>
        <dbReference type="ARBA" id="ARBA00023125"/>
    </source>
</evidence>
<dbReference type="InterPro" id="IPR004609">
    <property type="entry name" value="ATP-dep_DNA_helicase_RecG"/>
</dbReference>
<feature type="domain" description="Helicase C-terminal" evidence="18">
    <location>
        <begin position="503"/>
        <end position="649"/>
    </location>
</feature>
<dbReference type="Gene3D" id="3.40.50.300">
    <property type="entry name" value="P-loop containing nucleotide triphosphate hydrolases"/>
    <property type="match status" value="2"/>
</dbReference>
<protein>
    <recommendedName>
        <fullName evidence="2 15">ATP-dependent DNA helicase RecG</fullName>
        <ecNumber evidence="13 15">5.6.2.4</ecNumber>
    </recommendedName>
</protein>
<comment type="catalytic activity">
    <reaction evidence="12 15">
        <text>Couples ATP hydrolysis with the unwinding of duplex DNA by translocating in the 3'-5' direction.</text>
        <dbReference type="EC" id="5.6.2.4"/>
    </reaction>
</comment>
<keyword evidence="8" id="KW-0238">DNA-binding</keyword>
<organism evidence="19 20">
    <name type="scientific">Salinisphaera aquimarina</name>
    <dbReference type="NCBI Taxonomy" id="2094031"/>
    <lineage>
        <taxon>Bacteria</taxon>
        <taxon>Pseudomonadati</taxon>
        <taxon>Pseudomonadota</taxon>
        <taxon>Gammaproteobacteria</taxon>
        <taxon>Salinisphaerales</taxon>
        <taxon>Salinisphaeraceae</taxon>
        <taxon>Salinisphaera</taxon>
    </lineage>
</organism>
<evidence type="ECO:0000256" key="9">
    <source>
        <dbReference type="ARBA" id="ARBA00023172"/>
    </source>
</evidence>
<evidence type="ECO:0000313" key="20">
    <source>
        <dbReference type="Proteomes" id="UP001595462"/>
    </source>
</evidence>
<dbReference type="Pfam" id="PF00271">
    <property type="entry name" value="Helicase_C"/>
    <property type="match status" value="1"/>
</dbReference>
<dbReference type="Pfam" id="PF17191">
    <property type="entry name" value="RecG_wedge"/>
    <property type="match status" value="1"/>
</dbReference>
<keyword evidence="20" id="KW-1185">Reference proteome</keyword>
<dbReference type="SUPFAM" id="SSF52540">
    <property type="entry name" value="P-loop containing nucleoside triphosphate hydrolases"/>
    <property type="match status" value="1"/>
</dbReference>
<dbReference type="InterPro" id="IPR014001">
    <property type="entry name" value="Helicase_ATP-bd"/>
</dbReference>
<keyword evidence="3 15" id="KW-0547">Nucleotide-binding</keyword>
<dbReference type="Proteomes" id="UP001595462">
    <property type="component" value="Unassembled WGS sequence"/>
</dbReference>
<dbReference type="Pfam" id="PF00270">
    <property type="entry name" value="DEAD"/>
    <property type="match status" value="1"/>
</dbReference>
<feature type="region of interest" description="Disordered" evidence="16">
    <location>
        <begin position="1"/>
        <end position="20"/>
    </location>
</feature>
<proteinExistence type="inferred from homology"/>
<evidence type="ECO:0000256" key="2">
    <source>
        <dbReference type="ARBA" id="ARBA00017846"/>
    </source>
</evidence>
<dbReference type="InterPro" id="IPR011545">
    <property type="entry name" value="DEAD/DEAH_box_helicase_dom"/>
</dbReference>
<accession>A0ABV7ELE7</accession>
<dbReference type="PROSITE" id="PS51192">
    <property type="entry name" value="HELICASE_ATP_BIND_1"/>
    <property type="match status" value="1"/>
</dbReference>
<comment type="caution">
    <text evidence="19">The sequence shown here is derived from an EMBL/GenBank/DDBJ whole genome shotgun (WGS) entry which is preliminary data.</text>
</comment>
<dbReference type="SMART" id="SM00490">
    <property type="entry name" value="HELICc"/>
    <property type="match status" value="1"/>
</dbReference>
<dbReference type="EMBL" id="JBHRSS010000001">
    <property type="protein sequence ID" value="MFC3102655.1"/>
    <property type="molecule type" value="Genomic_DNA"/>
</dbReference>
<dbReference type="Pfam" id="PF19833">
    <property type="entry name" value="RecG_dom3_C"/>
    <property type="match status" value="1"/>
</dbReference>
<evidence type="ECO:0000256" key="4">
    <source>
        <dbReference type="ARBA" id="ARBA00022763"/>
    </source>
</evidence>
<keyword evidence="9 15" id="KW-0233">DNA recombination</keyword>
<name>A0ABV7ELE7_9GAMM</name>